<accession>A0A3D9KLR1</accession>
<comment type="caution">
    <text evidence="1">The sequence shown here is derived from an EMBL/GenBank/DDBJ whole genome shotgun (WGS) entry which is preliminary data.</text>
</comment>
<sequence>MSEFSESYHLFSTEQNDGVELLKRAWLRGYVYPASNHWVTIAPKGKIFKPNKRLINSNKGTLVHLINAEDHGWSISVYDGNKRAFHFECAWEEEVEINQDEYNRERMVELINQNPNKLSVVTPLDITKVFYFSDFEEFFERDPVNQIAGLLRLDNYKWVSYEYVQAEYKENSSEVINKGIKMV</sequence>
<dbReference type="Proteomes" id="UP000256977">
    <property type="component" value="Unassembled WGS sequence"/>
</dbReference>
<evidence type="ECO:0000313" key="2">
    <source>
        <dbReference type="Proteomes" id="UP000256977"/>
    </source>
</evidence>
<proteinExistence type="predicted"/>
<evidence type="ECO:0000313" key="1">
    <source>
        <dbReference type="EMBL" id="RED86493.1"/>
    </source>
</evidence>
<name>A0A3D9KLR1_9BACL</name>
<dbReference type="EMBL" id="QRDZ01000003">
    <property type="protein sequence ID" value="RED86493.1"/>
    <property type="molecule type" value="Genomic_DNA"/>
</dbReference>
<organism evidence="1 2">
    <name type="scientific">Cohnella phaseoli</name>
    <dbReference type="NCBI Taxonomy" id="456490"/>
    <lineage>
        <taxon>Bacteria</taxon>
        <taxon>Bacillati</taxon>
        <taxon>Bacillota</taxon>
        <taxon>Bacilli</taxon>
        <taxon>Bacillales</taxon>
        <taxon>Paenibacillaceae</taxon>
        <taxon>Cohnella</taxon>
    </lineage>
</organism>
<reference evidence="1 2" key="1">
    <citation type="submission" date="2018-07" db="EMBL/GenBank/DDBJ databases">
        <title>Genomic Encyclopedia of Type Strains, Phase III (KMG-III): the genomes of soil and plant-associated and newly described type strains.</title>
        <authorList>
            <person name="Whitman W."/>
        </authorList>
    </citation>
    <scope>NUCLEOTIDE SEQUENCE [LARGE SCALE GENOMIC DNA]</scope>
    <source>
        <strain evidence="1 2">CECT 7287</strain>
    </source>
</reference>
<keyword evidence="2" id="KW-1185">Reference proteome</keyword>
<protein>
    <submittedName>
        <fullName evidence="1">Uncharacterized protein</fullName>
    </submittedName>
</protein>
<dbReference type="AlphaFoldDB" id="A0A3D9KLR1"/>
<gene>
    <name evidence="1" type="ORF">DFP98_103348</name>
</gene>